<feature type="compositionally biased region" description="Polar residues" evidence="1">
    <location>
        <begin position="640"/>
        <end position="651"/>
    </location>
</feature>
<dbReference type="Gene3D" id="1.10.287.110">
    <property type="entry name" value="DnaJ domain"/>
    <property type="match status" value="1"/>
</dbReference>
<evidence type="ECO:0000256" key="1">
    <source>
        <dbReference type="SAM" id="MobiDB-lite"/>
    </source>
</evidence>
<feature type="region of interest" description="Disordered" evidence="1">
    <location>
        <begin position="526"/>
        <end position="550"/>
    </location>
</feature>
<dbReference type="SMART" id="SM00271">
    <property type="entry name" value="DnaJ"/>
    <property type="match status" value="1"/>
</dbReference>
<evidence type="ECO:0000259" key="2">
    <source>
        <dbReference type="PROSITE" id="PS50076"/>
    </source>
</evidence>
<dbReference type="OrthoDB" id="10250354at2759"/>
<feature type="compositionally biased region" description="Basic and acidic residues" evidence="1">
    <location>
        <begin position="328"/>
        <end position="341"/>
    </location>
</feature>
<organism evidence="3 4">
    <name type="scientific">Protea cynaroides</name>
    <dbReference type="NCBI Taxonomy" id="273540"/>
    <lineage>
        <taxon>Eukaryota</taxon>
        <taxon>Viridiplantae</taxon>
        <taxon>Streptophyta</taxon>
        <taxon>Embryophyta</taxon>
        <taxon>Tracheophyta</taxon>
        <taxon>Spermatophyta</taxon>
        <taxon>Magnoliopsida</taxon>
        <taxon>Proteales</taxon>
        <taxon>Proteaceae</taxon>
        <taxon>Protea</taxon>
    </lineage>
</organism>
<keyword evidence="4" id="KW-1185">Reference proteome</keyword>
<dbReference type="Gene3D" id="1.25.40.10">
    <property type="entry name" value="Tetratricopeptide repeat domain"/>
    <property type="match status" value="2"/>
</dbReference>
<dbReference type="PANTHER" id="PTHR45181">
    <property type="entry name" value="HEAT SHOCK PROTEIN DNAJ WITH TETRATRICOPEPTIDE REPEAT-CONTAINING PROTEIN"/>
    <property type="match status" value="1"/>
</dbReference>
<protein>
    <recommendedName>
        <fullName evidence="2">J domain-containing protein</fullName>
    </recommendedName>
</protein>
<dbReference type="InterPro" id="IPR011990">
    <property type="entry name" value="TPR-like_helical_dom_sf"/>
</dbReference>
<name>A0A9Q0KZ26_9MAGN</name>
<accession>A0A9Q0KZ26</accession>
<gene>
    <name evidence="3" type="ORF">NE237_010060</name>
</gene>
<feature type="region of interest" description="Disordered" evidence="1">
    <location>
        <begin position="824"/>
        <end position="861"/>
    </location>
</feature>
<dbReference type="EMBL" id="JAMYWD010000002">
    <property type="protein sequence ID" value="KAJ4979280.1"/>
    <property type="molecule type" value="Genomic_DNA"/>
</dbReference>
<dbReference type="Proteomes" id="UP001141806">
    <property type="component" value="Unassembled WGS sequence"/>
</dbReference>
<dbReference type="CDD" id="cd06257">
    <property type="entry name" value="DnaJ"/>
    <property type="match status" value="1"/>
</dbReference>
<feature type="domain" description="J" evidence="2">
    <location>
        <begin position="1294"/>
        <end position="1379"/>
    </location>
</feature>
<dbReference type="InterPro" id="IPR019734">
    <property type="entry name" value="TPR_rpt"/>
</dbReference>
<dbReference type="PROSITE" id="PS00636">
    <property type="entry name" value="DNAJ_1"/>
    <property type="match status" value="1"/>
</dbReference>
<feature type="region of interest" description="Disordered" evidence="1">
    <location>
        <begin position="1382"/>
        <end position="1411"/>
    </location>
</feature>
<dbReference type="SUPFAM" id="SSF46565">
    <property type="entry name" value="Chaperone J-domain"/>
    <property type="match status" value="1"/>
</dbReference>
<dbReference type="SMART" id="SM00028">
    <property type="entry name" value="TPR"/>
    <property type="match status" value="7"/>
</dbReference>
<dbReference type="SUPFAM" id="SSF48452">
    <property type="entry name" value="TPR-like"/>
    <property type="match status" value="2"/>
</dbReference>
<feature type="compositionally biased region" description="Basic and acidic residues" evidence="1">
    <location>
        <begin position="839"/>
        <end position="853"/>
    </location>
</feature>
<proteinExistence type="predicted"/>
<dbReference type="Pfam" id="PF14559">
    <property type="entry name" value="TPR_19"/>
    <property type="match status" value="1"/>
</dbReference>
<evidence type="ECO:0000313" key="4">
    <source>
        <dbReference type="Proteomes" id="UP001141806"/>
    </source>
</evidence>
<dbReference type="Pfam" id="PF00226">
    <property type="entry name" value="DnaJ"/>
    <property type="match status" value="1"/>
</dbReference>
<dbReference type="PRINTS" id="PR00625">
    <property type="entry name" value="JDOMAIN"/>
</dbReference>
<dbReference type="InterPro" id="IPR018253">
    <property type="entry name" value="DnaJ_domain_CS"/>
</dbReference>
<feature type="region of interest" description="Disordered" evidence="1">
    <location>
        <begin position="37"/>
        <end position="57"/>
    </location>
</feature>
<comment type="caution">
    <text evidence="3">The sequence shown here is derived from an EMBL/GenBank/DDBJ whole genome shotgun (WGS) entry which is preliminary data.</text>
</comment>
<evidence type="ECO:0000313" key="3">
    <source>
        <dbReference type="EMBL" id="KAJ4979280.1"/>
    </source>
</evidence>
<feature type="region of interest" description="Disordered" evidence="1">
    <location>
        <begin position="320"/>
        <end position="341"/>
    </location>
</feature>
<reference evidence="3" key="1">
    <citation type="journal article" date="2023" name="Plant J.">
        <title>The genome of the king protea, Protea cynaroides.</title>
        <authorList>
            <person name="Chang J."/>
            <person name="Duong T.A."/>
            <person name="Schoeman C."/>
            <person name="Ma X."/>
            <person name="Roodt D."/>
            <person name="Barker N."/>
            <person name="Li Z."/>
            <person name="Van de Peer Y."/>
            <person name="Mizrachi E."/>
        </authorList>
    </citation>
    <scope>NUCLEOTIDE SEQUENCE</scope>
    <source>
        <tissue evidence="3">Young leaves</tissue>
    </source>
</reference>
<dbReference type="InterPro" id="IPR036869">
    <property type="entry name" value="J_dom_sf"/>
</dbReference>
<feature type="region of interest" description="Disordered" evidence="1">
    <location>
        <begin position="572"/>
        <end position="651"/>
    </location>
</feature>
<dbReference type="PROSITE" id="PS50076">
    <property type="entry name" value="DNAJ_2"/>
    <property type="match status" value="1"/>
</dbReference>
<sequence length="1437" mass="157356">MQSRNPNPSKGQISTPFLFDCKKFSRKSSVTDSVTMNFSNLGHGAASTSGSANEGSFDTSFASPSVSGFASGKPSVAPLSRLPNRRYVKMRKKLGAQQVGSTPYSETRDYSSFNPFRPVSTSLDQNEMRDFGDKWQNWNPFSPYSTQKVGGLNAFDAASSSDLKFGKSHGGFVFGANRSSSVSNSNVEKSGLGVSVGKPLRHKMKKLNIGNQSQQKVSKDSTFSFSAGGRESSSSGVFEFGSNNKKIYYDFDGSVSKLQDEMRNLRTEGLYNQNNAEKPKDANFIYKGAVESSFVFRGSDNGESLASKIPESMKKLNLEDSGNVAGSEKPKDADHNPKANDKNTFVFGSGKTSGGFSDGSSGTTFLDEMKKLNTQGSGNDDGIQKTKETNFKASNNNKFVFGSSTKSASDGAESILPDDMRKLNIGNRMGAHTGQINTSSFSRTFVKETRHDPAVENPIPTPPTFQTGVQGKDLGVGQVPSYQPNDENVTKLDEAAVSSSSFSTTGSGNQSAGNVFEMPFRDKAENNGGFSFTSTRDGSGTPFMDFRTPKQDSTFDSANLFADLKQKLDFSVKRGAPKDQRLKKRKGKRQSATLNRQAGQDFVSGESNSQENLESPRSYSPMDFSPYQEPLAGDQDSRETSMASDESTDAQQTMFTDATAEVLAAEAQHLHINDDGPKCREIKDDGFKNGFEQNVGVGHLVDECLSGAETEYFSCKAEKVHMDSDASVARTTTEKNFSSNLGREEGDLRVPFTFASTSEGAGETSFAFAASSSTHGHSSATKLHYRKNNRLRIGQDLYNSTPNAKFHMPSTSQFLPFARSTFLSGAGQSKKGDSSTSDSKGEMRSEADKEPDVKQGSISSAAARTAAQECEKWRLRGNQAYANGHSTIAEDYYTRGVNCISPNETSGSCLEALVLCYSNRAATRMALGRMREALEDCKTAAAIDPNFLKVQVRAANCHLALGEIEEAEKYFKICLQSGTDVCLDRKLVIEAANGLQKAQQVAQHIGRSIELLGQRTQTDAENVLQIVAECLSISPYSEKLVEMKAEALFMLRKYEEVIQLCERTLDSAERNSVTASFGCPLEKKDISKGNKDCAERLWRAHLISKSYFYLGKLEEALDLLEKEEILRTVVEKDRSKTLVSLMTLAATLRGLLRHKVAGNEAFQSGSYSEAVEHYTAALSCNVESRPFAAICICNRAAAYQVLGHITDAIADCSLAIALDGNYPKAISRRATLHEMIRDYGQAVSDLERYILLLEKQSEGKTGATGKSTGSVNVRKARLRLSSMVEEAKKGIPLNMYLILGVEPTATASDVKKAYRKAALRHHPDKTGQFLARTDNGDDGLWKEITEEVHKDADRLFKMIGEAYAVLSDPNKRSRYDLEEEIRNSKKKGGGNSAKTPVDVQNVPFERSTSRRQWREAWKSYGNQNQRWSEASQSSRYC</sequence>
<feature type="compositionally biased region" description="Polar residues" evidence="1">
    <location>
        <begin position="605"/>
        <end position="618"/>
    </location>
</feature>
<dbReference type="PANTHER" id="PTHR45181:SF4">
    <property type="entry name" value="HEAT SHOCK PROTEIN DNAJ WITH TETRATRICOPEPTIDE REPEAT-CONTAINING PROTEIN"/>
    <property type="match status" value="1"/>
</dbReference>
<dbReference type="InterPro" id="IPR001623">
    <property type="entry name" value="DnaJ_domain"/>
</dbReference>
<feature type="compositionally biased region" description="Polar residues" evidence="1">
    <location>
        <begin position="528"/>
        <end position="538"/>
    </location>
</feature>